<evidence type="ECO:0000313" key="6">
    <source>
        <dbReference type="EMBL" id="CAG7594834.1"/>
    </source>
</evidence>
<dbReference type="SMART" id="SM00480">
    <property type="entry name" value="POL3Bc"/>
    <property type="match status" value="1"/>
</dbReference>
<dbReference type="GO" id="GO:0008408">
    <property type="term" value="F:3'-5' exonuclease activity"/>
    <property type="evidence" value="ECO:0007669"/>
    <property type="project" value="InterPro"/>
</dbReference>
<dbReference type="RefSeq" id="WP_216796279.1">
    <property type="nucleotide sequence ID" value="NZ_OU343031.1"/>
</dbReference>
<keyword evidence="1" id="KW-0238">DNA-binding</keyword>
<sequence>MELVKTERDTLLRPLQTVSGIVERRHSLPILANLLISKNGPDVSFLSTDLELQITTRAAFGIGDERVATTVAARKLVDILRAMPIGDVTLTLSAKRLIVQFGKSRFVLQTLSADEFPMLAQIKNFGASLSVSQKTFKQLLGMVYFAMAQQDIRYYLNGMLLVVDGNRLMAVATDGHRLAFASMKTDRAFTRQEIIIPRKTILEVQRLLEDSDDPLTINIAPMQVKFIFGQVELVSKLIEGKFPEFQRLIPKGYKNIFIVDRDELQHSLQRVAILMSEKFKGVRCIAAPGQLKILSTNTDQEEAQEELEIAYHGDTLDVGFNVIYLLDVLANLKTRIIEIALGNDATSSALITIPENKHFKYVVMPMRI</sequence>
<keyword evidence="2" id="KW-0239">DNA-directed DNA polymerase</keyword>
<comment type="subcellular location">
    <subcellularLocation>
        <location evidence="2">Cytoplasm</location>
    </subcellularLocation>
</comment>
<dbReference type="Pfam" id="PF00712">
    <property type="entry name" value="DNA_pol3_beta"/>
    <property type="match status" value="1"/>
</dbReference>
<dbReference type="GO" id="GO:0003887">
    <property type="term" value="F:DNA-directed DNA polymerase activity"/>
    <property type="evidence" value="ECO:0007669"/>
    <property type="project" value="UniProtKB-EC"/>
</dbReference>
<keyword evidence="2 6" id="KW-0548">Nucleotidyltransferase</keyword>
<evidence type="ECO:0000256" key="1">
    <source>
        <dbReference type="ARBA" id="ARBA00023125"/>
    </source>
</evidence>
<gene>
    <name evidence="6" type="primary">dnaN</name>
    <name evidence="6" type="ORF">MYVALT_G_00290</name>
</gene>
<keyword evidence="7" id="KW-1185">Reference proteome</keyword>
<keyword evidence="2" id="KW-0235">DNA replication</keyword>
<dbReference type="KEGG" id="vtr:MYVALT_G_00290"/>
<name>A0A916NE08_9BURK</name>
<feature type="domain" description="DNA polymerase III beta sliding clamp N-terminal" evidence="3">
    <location>
        <begin position="6"/>
        <end position="119"/>
    </location>
</feature>
<evidence type="ECO:0000259" key="3">
    <source>
        <dbReference type="Pfam" id="PF00712"/>
    </source>
</evidence>
<dbReference type="PANTHER" id="PTHR30478">
    <property type="entry name" value="DNA POLYMERASE III SUBUNIT BETA"/>
    <property type="match status" value="1"/>
</dbReference>
<dbReference type="GO" id="GO:0009360">
    <property type="term" value="C:DNA polymerase III complex"/>
    <property type="evidence" value="ECO:0007669"/>
    <property type="project" value="InterPro"/>
</dbReference>
<dbReference type="GO" id="GO:0006271">
    <property type="term" value="P:DNA strand elongation involved in DNA replication"/>
    <property type="evidence" value="ECO:0007669"/>
    <property type="project" value="TreeGrafter"/>
</dbReference>
<dbReference type="InterPro" id="IPR022637">
    <property type="entry name" value="DNA_polIII_beta_cen"/>
</dbReference>
<keyword evidence="2 6" id="KW-0808">Transferase</keyword>
<dbReference type="PIRSF" id="PIRSF000804">
    <property type="entry name" value="DNA_pol_III_b"/>
    <property type="match status" value="1"/>
</dbReference>
<dbReference type="Pfam" id="PF02767">
    <property type="entry name" value="DNA_pol3_beta_2"/>
    <property type="match status" value="1"/>
</dbReference>
<dbReference type="InterPro" id="IPR022635">
    <property type="entry name" value="DNA_polIII_beta_C"/>
</dbReference>
<evidence type="ECO:0000259" key="4">
    <source>
        <dbReference type="Pfam" id="PF02767"/>
    </source>
</evidence>
<evidence type="ECO:0000259" key="5">
    <source>
        <dbReference type="Pfam" id="PF02768"/>
    </source>
</evidence>
<comment type="function">
    <text evidence="2">Confers DNA tethering and processivity to DNA polymerases and other proteins. Acts as a clamp, forming a ring around DNA (a reaction catalyzed by the clamp-loading complex) which diffuses in an ATP-independent manner freely and bidirectionally along dsDNA. Initially characterized for its ability to contact the catalytic subunit of DNA polymerase III (Pol III), a complex, multichain enzyme responsible for most of the replicative synthesis in bacteria; Pol III exhibits 3'-5' exonuclease proofreading activity. The beta chain is required for initiation of replication as well as for processivity of DNA replication.</text>
</comment>
<evidence type="ECO:0000313" key="7">
    <source>
        <dbReference type="Proteomes" id="UP000693996"/>
    </source>
</evidence>
<dbReference type="InterPro" id="IPR022634">
    <property type="entry name" value="DNA_polIII_beta_N"/>
</dbReference>
<dbReference type="CDD" id="cd00140">
    <property type="entry name" value="beta_clamp"/>
    <property type="match status" value="1"/>
</dbReference>
<dbReference type="NCBIfam" id="TIGR00663">
    <property type="entry name" value="dnan"/>
    <property type="match status" value="1"/>
</dbReference>
<feature type="domain" description="DNA polymerase III beta sliding clamp C-terminal" evidence="5">
    <location>
        <begin position="247"/>
        <end position="367"/>
    </location>
</feature>
<dbReference type="EMBL" id="OU343031">
    <property type="protein sequence ID" value="CAG7594834.1"/>
    <property type="molecule type" value="Genomic_DNA"/>
</dbReference>
<dbReference type="Pfam" id="PF02768">
    <property type="entry name" value="DNA_pol3_beta_3"/>
    <property type="match status" value="1"/>
</dbReference>
<protein>
    <recommendedName>
        <fullName evidence="2">Beta sliding clamp</fullName>
    </recommendedName>
</protein>
<organism evidence="6 7">
    <name type="scientific">Candidatus Vallotiella hemipterorum</name>
    <dbReference type="NCBI Taxonomy" id="1177213"/>
    <lineage>
        <taxon>Bacteria</taxon>
        <taxon>Pseudomonadati</taxon>
        <taxon>Pseudomonadota</taxon>
        <taxon>Betaproteobacteria</taxon>
        <taxon>Burkholderiales</taxon>
        <taxon>Burkholderiaceae</taxon>
        <taxon>Candidatus Vallotiella</taxon>
    </lineage>
</organism>
<dbReference type="GO" id="GO:0003677">
    <property type="term" value="F:DNA binding"/>
    <property type="evidence" value="ECO:0007669"/>
    <property type="project" value="UniProtKB-KW"/>
</dbReference>
<dbReference type="Proteomes" id="UP000693996">
    <property type="component" value="Chromosome"/>
</dbReference>
<dbReference type="PANTHER" id="PTHR30478:SF0">
    <property type="entry name" value="BETA SLIDING CLAMP"/>
    <property type="match status" value="1"/>
</dbReference>
<dbReference type="InterPro" id="IPR001001">
    <property type="entry name" value="DNA_polIII_beta"/>
</dbReference>
<comment type="similarity">
    <text evidence="2">Belongs to the beta sliding clamp family.</text>
</comment>
<comment type="subunit">
    <text evidence="2">Forms a ring-shaped head-to-tail homodimer around DNA.</text>
</comment>
<feature type="domain" description="DNA polymerase III beta sliding clamp central" evidence="4">
    <location>
        <begin position="131"/>
        <end position="244"/>
    </location>
</feature>
<accession>A0A916NE08</accession>
<evidence type="ECO:0000256" key="2">
    <source>
        <dbReference type="PIRNR" id="PIRNR000804"/>
    </source>
</evidence>
<proteinExistence type="inferred from homology"/>
<keyword evidence="2" id="KW-0963">Cytoplasm</keyword>
<dbReference type="AlphaFoldDB" id="A0A916NE08"/>
<reference evidence="6" key="1">
    <citation type="submission" date="2021-06" db="EMBL/GenBank/DDBJ databases">
        <authorList>
            <person name="Szabo G."/>
        </authorList>
    </citation>
    <scope>NUCLEOTIDE SEQUENCE</scope>
    <source>
        <strain evidence="6">MYVALT</strain>
    </source>
</reference>